<gene>
    <name evidence="8" type="primary">nox</name>
    <name evidence="8" type="ORF">MSCUN_07300</name>
</gene>
<dbReference type="PANTHER" id="PTHR43429">
    <property type="entry name" value="PYRIDINE NUCLEOTIDE-DISULFIDE OXIDOREDUCTASE DOMAIN-CONTAINING"/>
    <property type="match status" value="1"/>
</dbReference>
<dbReference type="PRINTS" id="PR00411">
    <property type="entry name" value="PNDRDTASEI"/>
</dbReference>
<dbReference type="Proteomes" id="UP000246004">
    <property type="component" value="Unassembled WGS sequence"/>
</dbReference>
<protein>
    <submittedName>
        <fullName evidence="8">NADH oxidase</fullName>
        <ecNumber evidence="8">1.6.99.3</ecNumber>
    </submittedName>
</protein>
<dbReference type="EC" id="1.6.99.3" evidence="8"/>
<keyword evidence="8" id="KW-0560">Oxidoreductase</keyword>
<evidence type="ECO:0000256" key="2">
    <source>
        <dbReference type="ARBA" id="ARBA00009130"/>
    </source>
</evidence>
<dbReference type="InterPro" id="IPR023753">
    <property type="entry name" value="FAD/NAD-binding_dom"/>
</dbReference>
<dbReference type="RefSeq" id="WP_338041715.1">
    <property type="nucleotide sequence ID" value="NZ_LMVN01000001.1"/>
</dbReference>
<dbReference type="Pfam" id="PF02852">
    <property type="entry name" value="Pyr_redox_dim"/>
    <property type="match status" value="1"/>
</dbReference>
<dbReference type="Gene3D" id="3.50.50.60">
    <property type="entry name" value="FAD/NAD(P)-binding domain"/>
    <property type="match status" value="2"/>
</dbReference>
<evidence type="ECO:0000256" key="1">
    <source>
        <dbReference type="ARBA" id="ARBA00001974"/>
    </source>
</evidence>
<dbReference type="PRINTS" id="PR00368">
    <property type="entry name" value="FADPNR"/>
</dbReference>
<dbReference type="PANTHER" id="PTHR43429:SF3">
    <property type="entry name" value="NITRITE REDUCTASE [NAD(P)H]"/>
    <property type="match status" value="1"/>
</dbReference>
<feature type="region of interest" description="Disordered" evidence="5">
    <location>
        <begin position="497"/>
        <end position="528"/>
    </location>
</feature>
<dbReference type="SUPFAM" id="SSF55424">
    <property type="entry name" value="FAD/NAD-linked reductases, dimerisation (C-terminal) domain"/>
    <property type="match status" value="1"/>
</dbReference>
<dbReference type="InterPro" id="IPR004099">
    <property type="entry name" value="Pyr_nucl-diS_OxRdtase_dimer"/>
</dbReference>
<evidence type="ECO:0000256" key="5">
    <source>
        <dbReference type="SAM" id="MobiDB-lite"/>
    </source>
</evidence>
<dbReference type="GO" id="GO:0016491">
    <property type="term" value="F:oxidoreductase activity"/>
    <property type="evidence" value="ECO:0007669"/>
    <property type="project" value="UniProtKB-KW"/>
</dbReference>
<organism evidence="8 9">
    <name type="scientific">Methanosphaera cuniculi</name>
    <dbReference type="NCBI Taxonomy" id="1077256"/>
    <lineage>
        <taxon>Archaea</taxon>
        <taxon>Methanobacteriati</taxon>
        <taxon>Methanobacteriota</taxon>
        <taxon>Methanomada group</taxon>
        <taxon>Methanobacteria</taxon>
        <taxon>Methanobacteriales</taxon>
        <taxon>Methanobacteriaceae</taxon>
        <taxon>Methanosphaera</taxon>
    </lineage>
</organism>
<evidence type="ECO:0000256" key="4">
    <source>
        <dbReference type="ARBA" id="ARBA00022827"/>
    </source>
</evidence>
<evidence type="ECO:0000313" key="8">
    <source>
        <dbReference type="EMBL" id="PWL08294.1"/>
    </source>
</evidence>
<proteinExistence type="inferred from homology"/>
<dbReference type="SUPFAM" id="SSF51905">
    <property type="entry name" value="FAD/NAD(P)-binding domain"/>
    <property type="match status" value="1"/>
</dbReference>
<evidence type="ECO:0000256" key="3">
    <source>
        <dbReference type="ARBA" id="ARBA00022630"/>
    </source>
</evidence>
<keyword evidence="4" id="KW-0274">FAD</keyword>
<dbReference type="InterPro" id="IPR050260">
    <property type="entry name" value="FAD-bd_OxRdtase"/>
</dbReference>
<feature type="domain" description="FAD/NAD(P)-binding" evidence="7">
    <location>
        <begin position="1"/>
        <end position="304"/>
    </location>
</feature>
<accession>A0A2V2BRD7</accession>
<comment type="similarity">
    <text evidence="2">Belongs to the class-III pyridine nucleotide-disulfide oxidoreductase family.</text>
</comment>
<evidence type="ECO:0000313" key="9">
    <source>
        <dbReference type="Proteomes" id="UP000246004"/>
    </source>
</evidence>
<feature type="domain" description="Pyridine nucleotide-disulphide oxidoreductase dimerisation" evidence="6">
    <location>
        <begin position="332"/>
        <end position="429"/>
    </location>
</feature>
<dbReference type="InterPro" id="IPR036188">
    <property type="entry name" value="FAD/NAD-bd_sf"/>
</dbReference>
<dbReference type="InterPro" id="IPR016156">
    <property type="entry name" value="FAD/NAD-linked_Rdtase_dimer_sf"/>
</dbReference>
<sequence>MNIVIIGGGASGLTTASNIRKYDDESQIIVFTTQKNVAYSPCAIPYVIGGHIDSFDDIIMHKPGEYMRKNIRIMTETTVTSIDKDNTEITYKTKDSETDEKIKYDKLVIATGGKPLIPPIPGKDLKGVFKVRTVEDGKEIQNYAQNAKRVVLVGGGAIGLELGSELANKGIDVTIAEMMPQLFPRSFDKEMSDKFQKHLQDKNVTILTGSAVQSINGDEKVESVTIDGEERLADMVILSTGVRPQTELAESIGCELGQFAIDVDEHMETSVENVYAAGDCVEVTSAITGEKTLSPLGTTAVRQGIILARHLVGHDLEFKPVLNSTVSQIGIMEMGAVGITQQEAEKNGIDVVVSNVDSLSRARYYPGSKPLFLKLIAKLDGTIIGCQMFGQEAVAERVDTMTTIISQKLTCDEVVTMEFSYAPPVSQVIDPLAQAAAECLEKIEAIEDQKQLEAEEKQKHDIEVAKEEQKVINKNMVQIRKDDAMAKIAEQLDDIRAKREKIEEPTIQTEQPPQPTVSFTQLLRQNQE</sequence>
<comment type="cofactor">
    <cofactor evidence="1">
        <name>FAD</name>
        <dbReference type="ChEBI" id="CHEBI:57692"/>
    </cofactor>
</comment>
<reference evidence="8 9" key="1">
    <citation type="submission" date="2016-04" db="EMBL/GenBank/DDBJ databases">
        <title>Genome sequence of Methanosphaera cuniculi DSM 4103.</title>
        <authorList>
            <person name="Poehlein A."/>
            <person name="Seedorf H."/>
            <person name="Daniel R."/>
        </authorList>
    </citation>
    <scope>NUCLEOTIDE SEQUENCE [LARGE SCALE GENOMIC DNA]</scope>
    <source>
        <strain evidence="8 9">DSM 4103</strain>
    </source>
</reference>
<evidence type="ECO:0000259" key="7">
    <source>
        <dbReference type="Pfam" id="PF07992"/>
    </source>
</evidence>
<keyword evidence="3" id="KW-0285">Flavoprotein</keyword>
<comment type="caution">
    <text evidence="8">The sequence shown here is derived from an EMBL/GenBank/DDBJ whole genome shotgun (WGS) entry which is preliminary data.</text>
</comment>
<name>A0A2V2BRD7_9EURY</name>
<feature type="compositionally biased region" description="Polar residues" evidence="5">
    <location>
        <begin position="517"/>
        <end position="528"/>
    </location>
</feature>
<dbReference type="AlphaFoldDB" id="A0A2V2BRD7"/>
<dbReference type="EMBL" id="LWMS01000020">
    <property type="protein sequence ID" value="PWL08294.1"/>
    <property type="molecule type" value="Genomic_DNA"/>
</dbReference>
<evidence type="ECO:0000259" key="6">
    <source>
        <dbReference type="Pfam" id="PF02852"/>
    </source>
</evidence>
<dbReference type="Pfam" id="PF07992">
    <property type="entry name" value="Pyr_redox_2"/>
    <property type="match status" value="1"/>
</dbReference>